<dbReference type="InterPro" id="IPR012334">
    <property type="entry name" value="Pectin_lyas_fold"/>
</dbReference>
<dbReference type="SMART" id="SM00710">
    <property type="entry name" value="PbH1"/>
    <property type="match status" value="17"/>
</dbReference>
<dbReference type="InterPro" id="IPR013783">
    <property type="entry name" value="Ig-like_fold"/>
</dbReference>
<dbReference type="STRING" id="477680.SAMN05421788_103340"/>
<dbReference type="InterPro" id="IPR000601">
    <property type="entry name" value="PKD_dom"/>
</dbReference>
<dbReference type="InterPro" id="IPR059226">
    <property type="entry name" value="Choice_anch_Q_dom"/>
</dbReference>
<dbReference type="InterPro" id="IPR041286">
    <property type="entry name" value="MBG_2"/>
</dbReference>
<dbReference type="Gene3D" id="3.30.160.710">
    <property type="match status" value="1"/>
</dbReference>
<sequence length="2596" mass="264628">MKKIILFSLLCILTLGWAQAQTTPDANGILYVKKGSTGNGSSWANALGEMAKALKDGTSLNSTPGTVKQIWVAAGTYYPLYAQYDGSAGAATTTDVTNSFVLLDNVKVYGGFAGTETDTAARDLTNTANASILSGDLNVAGTATDNAYHVVIASNLSGQVLLNGFTITGGYTSTATSSRVVNGVSVAINRGGGLYIMNASPYVTNVRVTGNTAYAGGGGVTIEGASSPVLTNIVVDNNVSTTTNTSTSMGGGIRVAGTGTPVLSNSELYSNAAYQGGGLYIVTVTAAFHDLNIHNNTATGGGGLYTITANSVLSNSIFKNNTATSIGGAIMQANNGILTLKNSVLEGNTSLNFGGGVYSQATSTFKNCTILNNKSTNSVNGNGGGGYFTQAASTLDSCRFWDNKAGNMGGGLFSSIALSVTHCSFLRDSAAYGGGVYNSGTTTFISDSIMGCYAATTGGGLYTSEGISAANVLIAGNAAASDGGGVLCAASNPCKFTNVTICGNKVIATGTVWGAISSTSPQTLQNCIVYGNSTGVAFSGSTTWSLLQDATEDAASHVINKDPSFVSPVAYINAPFTNGDYRLQNSSPVRDTGALYLYNQVSGATAVDLDGQPRISKDSIDLGAYELQFVKQAQTINAIADITATYGDAAMVLTGTATSGLTVSYSSANNAIAQPYQDAADGNKWKLKIKGAGAVNITASQAGNSYYNAAAPDVVFAVTVNKAALTVTAKDSVIAYTGAAFSGGNGAIYSGFVNGDDSTSALTGALTYSGTAQGAISRGTYTNTPAGLLADNYTITYANGKLVISLATDANGVLFVKKGGTGNGSSWANAVGEVADALKETAIMNAVAAGKVKQIWVAKGTYYPAYPANDATGGANTNTNRYNSFVLVKDTKIYGGFAGNETDTTGRNFTTNTTILSGDIGTAGTRSDNTYRVVIAAGEMGQALISGFTISGAYAEISGNVVVNGVNSNLEFGGGITVRSAALLIEDMVLTNNYNNRGAGAAVYAGSGDVMANATFRRVNITNNSGLVYGAGMYATYATVQLENCTGSYNSISGSASAIGGMFYFTTAATVYCRQSSFNNNTSSVAAGALYCGDNAIAYFQQSSFNDNKATTLGGAFYASGIASKLTFYKCEFLRDTCLAMGGAFSTASNANVLFENCTIKGCVAGTYIAVGYLNSAGSNVVFLNTQITGNYNTATTDYGIIRIANGTLKVINSTISGNNKTAILNAGSSPVSVLNSIIYGNGAGISGTYNAMYSTIQEATADAANHITDIDPLFVSSNAFTSAPFVGGNYSLQSVSPAINAGYDSIYHANDTITTDLAGNARFMGAAIDQGAYELQLASQTITALTDTTVVYGDVFTRAFAASSGLTVALSSADNTIAEVFQDAADNNSWKIKAKKAGVVNITMSQAGDATYAPATNVLFALTINKAALTVTAKDSTVVYSGTGFGGGNGIAYSGFVNGDDSTAALTGAVTYAGTSQGAKNVNTYAITPGGLSADNYAITYADGTLTISKAALTVAAKDTTKTYDGTGYTGGNGLTYTGFATGDDSTAALTGTVTYSGTSQGAKNVNTYIITPAGLSAANYTITYANGSLIINKAALTVTAKDSTKTYDGVAFGGGNGVSYTGFVTGDDSTAALTGNLTYTGTSQGAVDANAYMITPGGLSAGNYTINYVNGALTIDKAALTVTATDSTRVYDGTAFNGGNGVTYNGFVNGEDSTAVLTGTVIYSGTSQGAVNADSYIITPGGLSAGNYAISYTNGTLTIDKAALTITAKDSTKTYDGTAFNDGNGLEYAGFVTGDDSTAALTGTVTYSGTSQGAKDANTYVITPGGLTAVNYTISYANGSLTIDKAALTVTAKDSAKTYDGVAFGGGNGVSYTGFVTGDDSTAALTGTLAYSGSAQGATKADTYVITPGGLSADNYTISYANGALTIDKAALIVTAADSTKTYDGTAFSGGNGVTYSGFVNNEDSTAALTGTLAYSGTSQGAKDANIYIITPGGLTADNYAVSYTSGALQINQAALTITATDSAKTYDATTFSGGNGVTYSGFVPDEDAAVLSGNIAYSGTAQGAADAGSYSITASGVTSGNYAITYVDGALTIDKAALTITAKDSTKTYDGTAFNGGNGVTYSGLVSNEQPGVLGGTMVYTGTSQGAAHVNQYVITPGGVTSDNYTISFVNGALTIQPATVTITAKDTNRCYGVANPDYAFSYSGWVNSESVTVLTAQPTAASAATAQSAAGDYVIVPSGAAAADYVFTYVNGQLTVTPLPVSTLSASQGLILCGTGKQLPLQASGTYTFEWYYNNATVAGNTTGALTANAPGTYAAKATDTYGCSAMAGNNLAVTQLLAPQPAFSFDSYCKDVPVSFTNSSAVDNSATVHYNWESGNGQTSTVAAPEFTYAAAGTYNVVLKVSLLECPVLDSTVTHAITVEAPVPAVRLNTAFASNGQPLAITCRNYTTAAYSWTPATGLSAATVYNPTVTLNNSQTYEIAMTFPSGCVTTDTLLVQVLISNDILVPNVFTPNGDGQNDKLLPNLRGVEKLNYFRVFNRWGKKVFETSDAANGWDGYVNGELQPLATYVWVAEGVDRDGRVIHRQGSVTLLR</sequence>
<keyword evidence="1" id="KW-0732">Signal</keyword>
<dbReference type="PANTHER" id="PTHR11319">
    <property type="entry name" value="G PROTEIN-COUPLED RECEPTOR-RELATED"/>
    <property type="match status" value="1"/>
</dbReference>
<dbReference type="Pfam" id="PF18676">
    <property type="entry name" value="MBG_2"/>
    <property type="match status" value="11"/>
</dbReference>
<proteinExistence type="predicted"/>
<evidence type="ECO:0000256" key="1">
    <source>
        <dbReference type="SAM" id="SignalP"/>
    </source>
</evidence>
<dbReference type="SUPFAM" id="SSF51126">
    <property type="entry name" value="Pectin lyase-like"/>
    <property type="match status" value="4"/>
</dbReference>
<dbReference type="Gene3D" id="2.160.20.10">
    <property type="entry name" value="Single-stranded right-handed beta-helix, Pectin lyase-like"/>
    <property type="match status" value="2"/>
</dbReference>
<evidence type="ECO:0000313" key="4">
    <source>
        <dbReference type="Proteomes" id="UP000186917"/>
    </source>
</evidence>
<dbReference type="Gene3D" id="2.60.40.10">
    <property type="entry name" value="Immunoglobulins"/>
    <property type="match status" value="1"/>
</dbReference>
<dbReference type="OrthoDB" id="355609at2"/>
<dbReference type="CDD" id="cd00146">
    <property type="entry name" value="PKD"/>
    <property type="match status" value="1"/>
</dbReference>
<dbReference type="InterPro" id="IPR026341">
    <property type="entry name" value="T9SS_type_B"/>
</dbReference>
<evidence type="ECO:0000313" key="3">
    <source>
        <dbReference type="EMBL" id="SIT07692.1"/>
    </source>
</evidence>
<dbReference type="Pfam" id="PF13585">
    <property type="entry name" value="CHU_C"/>
    <property type="match status" value="1"/>
</dbReference>
<dbReference type="NCBIfam" id="TIGR04131">
    <property type="entry name" value="Bac_Flav_CTERM"/>
    <property type="match status" value="1"/>
</dbReference>
<dbReference type="InterPro" id="IPR006626">
    <property type="entry name" value="PbH1"/>
</dbReference>
<dbReference type="PROSITE" id="PS50093">
    <property type="entry name" value="PKD"/>
    <property type="match status" value="1"/>
</dbReference>
<dbReference type="Proteomes" id="UP000186917">
    <property type="component" value="Unassembled WGS sequence"/>
</dbReference>
<gene>
    <name evidence="3" type="ORF">SAMN05421788_103340</name>
</gene>
<dbReference type="RefSeq" id="WP_096511187.1">
    <property type="nucleotide sequence ID" value="NZ_AP017422.1"/>
</dbReference>
<feature type="chain" id="PRO_5009943794" evidence="1">
    <location>
        <begin position="21"/>
        <end position="2596"/>
    </location>
</feature>
<dbReference type="Gene3D" id="3.30.210.10">
    <property type="entry name" value="DNA polymerase, thumb domain"/>
    <property type="match status" value="9"/>
</dbReference>
<dbReference type="InterPro" id="IPR035986">
    <property type="entry name" value="PKD_dom_sf"/>
</dbReference>
<evidence type="ECO:0000259" key="2">
    <source>
        <dbReference type="PROSITE" id="PS50093"/>
    </source>
</evidence>
<dbReference type="Pfam" id="PF18911">
    <property type="entry name" value="PKD_4"/>
    <property type="match status" value="1"/>
</dbReference>
<name>A0A1N7PAP6_9BACT</name>
<protein>
    <submittedName>
        <fullName evidence="3">Gliding motility-associated C-terminal domain-containing protein</fullName>
    </submittedName>
</protein>
<feature type="domain" description="PKD" evidence="2">
    <location>
        <begin position="2359"/>
        <end position="2407"/>
    </location>
</feature>
<organism evidence="3 4">
    <name type="scientific">Filimonas lacunae</name>
    <dbReference type="NCBI Taxonomy" id="477680"/>
    <lineage>
        <taxon>Bacteria</taxon>
        <taxon>Pseudomonadati</taxon>
        <taxon>Bacteroidota</taxon>
        <taxon>Chitinophagia</taxon>
        <taxon>Chitinophagales</taxon>
        <taxon>Chitinophagaceae</taxon>
        <taxon>Filimonas</taxon>
    </lineage>
</organism>
<dbReference type="NCBIfam" id="NF041518">
    <property type="entry name" value="choice_anch_Q"/>
    <property type="match status" value="2"/>
</dbReference>
<keyword evidence="4" id="KW-1185">Reference proteome</keyword>
<dbReference type="SUPFAM" id="SSF49299">
    <property type="entry name" value="PKD domain"/>
    <property type="match status" value="1"/>
</dbReference>
<dbReference type="EMBL" id="FTOR01000003">
    <property type="protein sequence ID" value="SIT07692.1"/>
    <property type="molecule type" value="Genomic_DNA"/>
</dbReference>
<dbReference type="PANTHER" id="PTHR11319:SF35">
    <property type="entry name" value="OUTER MEMBRANE PROTEIN PMPC-RELATED"/>
    <property type="match status" value="1"/>
</dbReference>
<dbReference type="InterPro" id="IPR011050">
    <property type="entry name" value="Pectin_lyase_fold/virulence"/>
</dbReference>
<reference evidence="4" key="1">
    <citation type="submission" date="2017-01" db="EMBL/GenBank/DDBJ databases">
        <authorList>
            <person name="Varghese N."/>
            <person name="Submissions S."/>
        </authorList>
    </citation>
    <scope>NUCLEOTIDE SEQUENCE [LARGE SCALE GENOMIC DNA]</scope>
    <source>
        <strain evidence="4">DSM 21054</strain>
    </source>
</reference>
<dbReference type="InterPro" id="IPR037160">
    <property type="entry name" value="DNA_Pol_thumb_sf"/>
</dbReference>
<accession>A0A1N7PAP6</accession>
<feature type="signal peptide" evidence="1">
    <location>
        <begin position="1"/>
        <end position="20"/>
    </location>
</feature>